<evidence type="ECO:0008006" key="5">
    <source>
        <dbReference type="Google" id="ProtNLM"/>
    </source>
</evidence>
<dbReference type="STRING" id="1715692.RUE5091_01209"/>
<gene>
    <name evidence="3" type="ORF">RUE5091_01209</name>
</gene>
<reference evidence="4" key="1">
    <citation type="submission" date="2015-09" db="EMBL/GenBank/DDBJ databases">
        <authorList>
            <person name="Rodrigo-Torres L."/>
            <person name="Arahal D.R."/>
        </authorList>
    </citation>
    <scope>NUCLEOTIDE SEQUENCE [LARGE SCALE GENOMIC DNA]</scope>
    <source>
        <strain evidence="4">CECT 5091</strain>
    </source>
</reference>
<feature type="compositionally biased region" description="Polar residues" evidence="2">
    <location>
        <begin position="242"/>
        <end position="256"/>
    </location>
</feature>
<feature type="compositionally biased region" description="Basic and acidic residues" evidence="2">
    <location>
        <begin position="447"/>
        <end position="457"/>
    </location>
</feature>
<dbReference type="AlphaFoldDB" id="A0A0P1IG86"/>
<proteinExistence type="predicted"/>
<feature type="coiled-coil region" evidence="1">
    <location>
        <begin position="27"/>
        <end position="54"/>
    </location>
</feature>
<name>A0A0P1IG86_9RHOB</name>
<dbReference type="Proteomes" id="UP000051260">
    <property type="component" value="Unassembled WGS sequence"/>
</dbReference>
<feature type="region of interest" description="Disordered" evidence="2">
    <location>
        <begin position="415"/>
        <end position="483"/>
    </location>
</feature>
<dbReference type="EMBL" id="CYUD01000003">
    <property type="protein sequence ID" value="CUJ92351.1"/>
    <property type="molecule type" value="Genomic_DNA"/>
</dbReference>
<feature type="region of interest" description="Disordered" evidence="2">
    <location>
        <begin position="135"/>
        <end position="173"/>
    </location>
</feature>
<organism evidence="3 4">
    <name type="scientific">Ruegeria denitrificans</name>
    <dbReference type="NCBI Taxonomy" id="1715692"/>
    <lineage>
        <taxon>Bacteria</taxon>
        <taxon>Pseudomonadati</taxon>
        <taxon>Pseudomonadota</taxon>
        <taxon>Alphaproteobacteria</taxon>
        <taxon>Rhodobacterales</taxon>
        <taxon>Roseobacteraceae</taxon>
        <taxon>Ruegeria</taxon>
    </lineage>
</organism>
<evidence type="ECO:0000256" key="2">
    <source>
        <dbReference type="SAM" id="MobiDB-lite"/>
    </source>
</evidence>
<evidence type="ECO:0000313" key="4">
    <source>
        <dbReference type="Proteomes" id="UP000051260"/>
    </source>
</evidence>
<accession>A0A0P1IG86</accession>
<feature type="region of interest" description="Disordered" evidence="2">
    <location>
        <begin position="232"/>
        <end position="289"/>
    </location>
</feature>
<keyword evidence="4" id="KW-1185">Reference proteome</keyword>
<protein>
    <recommendedName>
        <fullName evidence="5">Type IV pilus biogenesis protein PilP</fullName>
    </recommendedName>
</protein>
<evidence type="ECO:0000313" key="3">
    <source>
        <dbReference type="EMBL" id="CUJ92351.1"/>
    </source>
</evidence>
<evidence type="ECO:0000256" key="1">
    <source>
        <dbReference type="SAM" id="Coils"/>
    </source>
</evidence>
<keyword evidence="1" id="KW-0175">Coiled coil</keyword>
<feature type="compositionally biased region" description="Low complexity" evidence="2">
    <location>
        <begin position="135"/>
        <end position="146"/>
    </location>
</feature>
<sequence>MKPAFALSFSATGISVHHRSDDDWFCIGEVALDASDLNAQLRDLQEKAFALENNLNCKVVIPTEQIRFLSVKSDDQTREDNAKQRLAEDTPYAVEDLVFDTATVGSTTYVAAVTRQTLDEARNFATEHGFIPVQFTTDTDPSTFPTEPLFEPSEAVSPASRAKGQNQSDTAIPNVHPIAEDAAPDVFRSAPTASAPSRIPSDLIEKRYAIPAVAALGIVTVLGVWALTGSDDAQKPDPDTAQIANTTPTPTLQASDTPESPTEPETVELDPDITVPEQEPATQTDDIESELSPTDTAILEALNVVPTVVGEVARDPEPEGLSIQPGIEVVAPDPLVPQALPPLEELYLASVDNSKLSTDAVALPQVQSFATDTPIEPIALPSVVDTQFELDDRGLVTPSVEGTLNPDGVVVYLGRPSKTPPEPPVRFEEEPTLEETPDRLAGLRPKPRPDNLIEQFERQQLGGRTLEELAGRRPKLRPASLQQQPQIDYTPTALAVVRVPRPKTRPAGLAPSTGTQTANLGSTAAISQAEAGSFQPRTVAPKIPSAASVARQATIDNALNLRKLNLIGVYGTPANRRALVRLPSGRYKKLKVGDRVDGGKVVAIGDSELRYQKKGRNLTLKMPRS</sequence>
<dbReference type="OrthoDB" id="7870459at2"/>